<dbReference type="GeneID" id="54470693"/>
<dbReference type="Proteomes" id="UP000799767">
    <property type="component" value="Unassembled WGS sequence"/>
</dbReference>
<dbReference type="AlphaFoldDB" id="A0A6A6PRQ5"/>
<evidence type="ECO:0000313" key="1">
    <source>
        <dbReference type="EMBL" id="KAF2482361.1"/>
    </source>
</evidence>
<reference evidence="1" key="1">
    <citation type="journal article" date="2020" name="Stud. Mycol.">
        <title>101 Dothideomycetes genomes: a test case for predicting lifestyles and emergence of pathogens.</title>
        <authorList>
            <person name="Haridas S."/>
            <person name="Albert R."/>
            <person name="Binder M."/>
            <person name="Bloem J."/>
            <person name="Labutti K."/>
            <person name="Salamov A."/>
            <person name="Andreopoulos B."/>
            <person name="Baker S."/>
            <person name="Barry K."/>
            <person name="Bills G."/>
            <person name="Bluhm B."/>
            <person name="Cannon C."/>
            <person name="Castanera R."/>
            <person name="Culley D."/>
            <person name="Daum C."/>
            <person name="Ezra D."/>
            <person name="Gonzalez J."/>
            <person name="Henrissat B."/>
            <person name="Kuo A."/>
            <person name="Liang C."/>
            <person name="Lipzen A."/>
            <person name="Lutzoni F."/>
            <person name="Magnuson J."/>
            <person name="Mondo S."/>
            <person name="Nolan M."/>
            <person name="Ohm R."/>
            <person name="Pangilinan J."/>
            <person name="Park H.-J."/>
            <person name="Ramirez L."/>
            <person name="Alfaro M."/>
            <person name="Sun H."/>
            <person name="Tritt A."/>
            <person name="Yoshinaga Y."/>
            <person name="Zwiers L.-H."/>
            <person name="Turgeon B."/>
            <person name="Goodwin S."/>
            <person name="Spatafora J."/>
            <person name="Crous P."/>
            <person name="Grigoriev I."/>
        </authorList>
    </citation>
    <scope>NUCLEOTIDE SEQUENCE</scope>
    <source>
        <strain evidence="1">CBS 113389</strain>
    </source>
</reference>
<keyword evidence="2" id="KW-1185">Reference proteome</keyword>
<name>A0A6A6PRQ5_9PEZI</name>
<evidence type="ECO:0000313" key="2">
    <source>
        <dbReference type="Proteomes" id="UP000799767"/>
    </source>
</evidence>
<dbReference type="EMBL" id="MU001636">
    <property type="protein sequence ID" value="KAF2482361.1"/>
    <property type="molecule type" value="Genomic_DNA"/>
</dbReference>
<proteinExistence type="predicted"/>
<gene>
    <name evidence="1" type="ORF">BDY17DRAFT_158775</name>
</gene>
<accession>A0A6A6PRQ5</accession>
<dbReference type="RefSeq" id="XP_033588931.1">
    <property type="nucleotide sequence ID" value="XM_033729691.1"/>
</dbReference>
<organism evidence="1 2">
    <name type="scientific">Neohortaea acidophila</name>
    <dbReference type="NCBI Taxonomy" id="245834"/>
    <lineage>
        <taxon>Eukaryota</taxon>
        <taxon>Fungi</taxon>
        <taxon>Dikarya</taxon>
        <taxon>Ascomycota</taxon>
        <taxon>Pezizomycotina</taxon>
        <taxon>Dothideomycetes</taxon>
        <taxon>Dothideomycetidae</taxon>
        <taxon>Mycosphaerellales</taxon>
        <taxon>Teratosphaeriaceae</taxon>
        <taxon>Neohortaea</taxon>
    </lineage>
</organism>
<protein>
    <submittedName>
        <fullName evidence="1">Uncharacterized protein</fullName>
    </submittedName>
</protein>
<sequence>MAHLSCGHVGICSGHRLRLHSVSSKTMGEWTYGLSLVQGRSSSTLRFSICQWTRCFSSLRSDGYSSILVEGSAIELCIALVAAQKSTLFQCCLVGRQCRLSASGYIKLHHYYSLLRTAAARMVTSEGLGASTH</sequence>